<feature type="transmembrane region" description="Helical" evidence="1">
    <location>
        <begin position="181"/>
        <end position="203"/>
    </location>
</feature>
<feature type="transmembrane region" description="Helical" evidence="1">
    <location>
        <begin position="128"/>
        <end position="149"/>
    </location>
</feature>
<evidence type="ECO:0000313" key="2">
    <source>
        <dbReference type="EMBL" id="RFS45594.1"/>
    </source>
</evidence>
<dbReference type="Pfam" id="PF09605">
    <property type="entry name" value="Trep_Strep"/>
    <property type="match status" value="1"/>
</dbReference>
<dbReference type="Proteomes" id="UP000262621">
    <property type="component" value="Unassembled WGS sequence"/>
</dbReference>
<gene>
    <name evidence="2" type="ORF">D0Q02_15990</name>
</gene>
<dbReference type="EMBL" id="QVFU01000015">
    <property type="protein sequence ID" value="RFS45594.1"/>
    <property type="molecule type" value="Genomic_DNA"/>
</dbReference>
<reference evidence="2 3" key="1">
    <citation type="submission" date="2018-08" db="EMBL/GenBank/DDBJ databases">
        <title>Verrucosispora craniellae sp. nov., isolated from a marine sponge in the South China Sea.</title>
        <authorList>
            <person name="Li L."/>
            <person name="Lin H.W."/>
        </authorList>
    </citation>
    <scope>NUCLEOTIDE SEQUENCE [LARGE SCALE GENOMIC DNA]</scope>
    <source>
        <strain evidence="2 3">LHW63014</strain>
    </source>
</reference>
<keyword evidence="1" id="KW-0472">Membrane</keyword>
<feature type="transmembrane region" description="Helical" evidence="1">
    <location>
        <begin position="28"/>
        <end position="48"/>
    </location>
</feature>
<evidence type="ECO:0000256" key="1">
    <source>
        <dbReference type="SAM" id="Phobius"/>
    </source>
</evidence>
<dbReference type="AlphaFoldDB" id="A0A372FY98"/>
<feature type="transmembrane region" description="Helical" evidence="1">
    <location>
        <begin position="54"/>
        <end position="74"/>
    </location>
</feature>
<evidence type="ECO:0000313" key="3">
    <source>
        <dbReference type="Proteomes" id="UP000262621"/>
    </source>
</evidence>
<dbReference type="OrthoDB" id="9781459at2"/>
<sequence>MTSTSTPAEAPVVPERPRFSLQMSALDLVNIGIFAALYIVVTYAIAMLGVISPLVALLTLPLAIIAGGIPYMLFLTRVKHAGMVTIFGVLVGGLMFLTGHPWISFVITVVVSLLAEAILLAGRYRSQWHAITAFAVFSLWYIGPMLPILTNPDEYYSSASMQAMGDKYVDDMRELFTTQVLAAYCVAVVVAGVLGGLLGAALLRKHFRRAGLA</sequence>
<protein>
    <submittedName>
        <fullName evidence="2">Trep_Strep domain-containing protein</fullName>
    </submittedName>
</protein>
<organism evidence="2 3">
    <name type="scientific">Micromonospora craniellae</name>
    <dbReference type="NCBI Taxonomy" id="2294034"/>
    <lineage>
        <taxon>Bacteria</taxon>
        <taxon>Bacillati</taxon>
        <taxon>Actinomycetota</taxon>
        <taxon>Actinomycetes</taxon>
        <taxon>Micromonosporales</taxon>
        <taxon>Micromonosporaceae</taxon>
        <taxon>Micromonospora</taxon>
    </lineage>
</organism>
<proteinExistence type="predicted"/>
<dbReference type="NCBIfam" id="TIGR02185">
    <property type="entry name" value="Trep_Strep"/>
    <property type="match status" value="1"/>
</dbReference>
<feature type="transmembrane region" description="Helical" evidence="1">
    <location>
        <begin position="81"/>
        <end position="97"/>
    </location>
</feature>
<keyword evidence="1" id="KW-1133">Transmembrane helix</keyword>
<name>A0A372FY98_9ACTN</name>
<dbReference type="InterPro" id="IPR011733">
    <property type="entry name" value="CHP02185_IM"/>
</dbReference>
<accession>A0A372FY98</accession>
<feature type="transmembrane region" description="Helical" evidence="1">
    <location>
        <begin position="103"/>
        <end position="121"/>
    </location>
</feature>
<keyword evidence="1" id="KW-0812">Transmembrane</keyword>
<keyword evidence="3" id="KW-1185">Reference proteome</keyword>
<comment type="caution">
    <text evidence="2">The sequence shown here is derived from an EMBL/GenBank/DDBJ whole genome shotgun (WGS) entry which is preliminary data.</text>
</comment>
<dbReference type="RefSeq" id="WP_117228785.1">
    <property type="nucleotide sequence ID" value="NZ_QVFU01000015.1"/>
</dbReference>